<dbReference type="Proteomes" id="UP000324629">
    <property type="component" value="Unassembled WGS sequence"/>
</dbReference>
<dbReference type="AlphaFoldDB" id="A0A5J4P534"/>
<dbReference type="SUPFAM" id="SSF46689">
    <property type="entry name" value="Homeodomain-like"/>
    <property type="match status" value="2"/>
</dbReference>
<evidence type="ECO:0000256" key="3">
    <source>
        <dbReference type="ARBA" id="ARBA00022473"/>
    </source>
</evidence>
<dbReference type="PROSITE" id="PS00027">
    <property type="entry name" value="HOMEOBOX_1"/>
    <property type="match status" value="1"/>
</dbReference>
<protein>
    <recommendedName>
        <fullName evidence="17">Paired box protein Pax-6</fullName>
    </recommendedName>
</protein>
<evidence type="ECO:0000256" key="1">
    <source>
        <dbReference type="ARBA" id="ARBA00004123"/>
    </source>
</evidence>
<keyword evidence="9 10" id="KW-0539">Nucleus</keyword>
<dbReference type="PANTHER" id="PTHR45636">
    <property type="entry name" value="PAIRED BOX PROTEIN PAX-6-RELATED-RELATED"/>
    <property type="match status" value="1"/>
</dbReference>
<evidence type="ECO:0000256" key="7">
    <source>
        <dbReference type="ARBA" id="ARBA00023155"/>
    </source>
</evidence>
<evidence type="ECO:0000256" key="9">
    <source>
        <dbReference type="ARBA" id="ARBA00023242"/>
    </source>
</evidence>
<feature type="region of interest" description="Disordered" evidence="12">
    <location>
        <begin position="761"/>
        <end position="833"/>
    </location>
</feature>
<comment type="similarity">
    <text evidence="2">Belongs to the paired homeobox family.</text>
</comment>
<dbReference type="PRINTS" id="PR00027">
    <property type="entry name" value="PAIREDBOX"/>
</dbReference>
<dbReference type="Pfam" id="PF00046">
    <property type="entry name" value="Homeodomain"/>
    <property type="match status" value="1"/>
</dbReference>
<comment type="caution">
    <text evidence="15">The sequence shown here is derived from an EMBL/GenBank/DDBJ whole genome shotgun (WGS) entry which is preliminary data.</text>
</comment>
<dbReference type="InterPro" id="IPR043565">
    <property type="entry name" value="PAX_fam"/>
</dbReference>
<accession>A0A5J4P534</accession>
<keyword evidence="5" id="KW-0805">Transcription regulation</keyword>
<evidence type="ECO:0000313" key="16">
    <source>
        <dbReference type="Proteomes" id="UP000324629"/>
    </source>
</evidence>
<comment type="subcellular location">
    <subcellularLocation>
        <location evidence="1 10 11">Nucleus</location>
    </subcellularLocation>
</comment>
<dbReference type="PROSITE" id="PS00034">
    <property type="entry name" value="PAIRED_1"/>
    <property type="match status" value="1"/>
</dbReference>
<feature type="domain" description="Paired" evidence="14">
    <location>
        <begin position="1"/>
        <end position="136"/>
    </location>
</feature>
<feature type="compositionally biased region" description="Basic and acidic residues" evidence="12">
    <location>
        <begin position="761"/>
        <end position="770"/>
    </location>
</feature>
<dbReference type="Gene3D" id="1.10.10.60">
    <property type="entry name" value="Homeodomain-like"/>
    <property type="match status" value="1"/>
</dbReference>
<gene>
    <name evidence="15" type="ORF">DEA37_0004315</name>
</gene>
<dbReference type="SMART" id="SM00351">
    <property type="entry name" value="PAX"/>
    <property type="match status" value="1"/>
</dbReference>
<evidence type="ECO:0000259" key="14">
    <source>
        <dbReference type="PROSITE" id="PS51057"/>
    </source>
</evidence>
<name>A0A5J4P534_9TREM</name>
<evidence type="ECO:0000256" key="10">
    <source>
        <dbReference type="PROSITE-ProRule" id="PRU00108"/>
    </source>
</evidence>
<dbReference type="GO" id="GO:0005634">
    <property type="term" value="C:nucleus"/>
    <property type="evidence" value="ECO:0007669"/>
    <property type="project" value="UniProtKB-SubCell"/>
</dbReference>
<reference evidence="15 16" key="1">
    <citation type="journal article" date="2019" name="Gigascience">
        <title>Whole-genome sequence of the oriental lung fluke Paragonimus westermani.</title>
        <authorList>
            <person name="Oey H."/>
            <person name="Zakrzewski M."/>
            <person name="Narain K."/>
            <person name="Devi K.R."/>
            <person name="Agatsuma T."/>
            <person name="Nawaratna S."/>
            <person name="Gobert G.N."/>
            <person name="Jones M.K."/>
            <person name="Ragan M.A."/>
            <person name="McManus D.P."/>
            <person name="Krause L."/>
        </authorList>
    </citation>
    <scope>NUCLEOTIDE SEQUENCE [LARGE SCALE GENOMIC DNA]</scope>
    <source>
        <strain evidence="15 16">IND2009</strain>
    </source>
</reference>
<keyword evidence="8" id="KW-0804">Transcription</keyword>
<dbReference type="Gene3D" id="1.10.10.10">
    <property type="entry name" value="Winged helix-like DNA-binding domain superfamily/Winged helix DNA-binding domain"/>
    <property type="match status" value="2"/>
</dbReference>
<keyword evidence="16" id="KW-1185">Reference proteome</keyword>
<keyword evidence="4" id="KW-0563">Paired box</keyword>
<dbReference type="PROSITE" id="PS51057">
    <property type="entry name" value="PAIRED_2"/>
    <property type="match status" value="1"/>
</dbReference>
<evidence type="ECO:0000256" key="4">
    <source>
        <dbReference type="ARBA" id="ARBA00022724"/>
    </source>
</evidence>
<dbReference type="PROSITE" id="PS50071">
    <property type="entry name" value="HOMEOBOX_2"/>
    <property type="match status" value="1"/>
</dbReference>
<dbReference type="FunFam" id="1.10.10.60:FF:000679">
    <property type="entry name" value="Homeobox protein aristaless"/>
    <property type="match status" value="1"/>
</dbReference>
<dbReference type="InterPro" id="IPR001523">
    <property type="entry name" value="Paired_dom"/>
</dbReference>
<dbReference type="InterPro" id="IPR017970">
    <property type="entry name" value="Homeobox_CS"/>
</dbReference>
<evidence type="ECO:0000256" key="12">
    <source>
        <dbReference type="SAM" id="MobiDB-lite"/>
    </source>
</evidence>
<evidence type="ECO:0000256" key="2">
    <source>
        <dbReference type="ARBA" id="ARBA00005733"/>
    </source>
</evidence>
<keyword evidence="6 10" id="KW-0238">DNA-binding</keyword>
<feature type="compositionally biased region" description="Basic and acidic residues" evidence="12">
    <location>
        <begin position="619"/>
        <end position="636"/>
    </location>
</feature>
<organism evidence="15 16">
    <name type="scientific">Paragonimus westermani</name>
    <dbReference type="NCBI Taxonomy" id="34504"/>
    <lineage>
        <taxon>Eukaryota</taxon>
        <taxon>Metazoa</taxon>
        <taxon>Spiralia</taxon>
        <taxon>Lophotrochozoa</taxon>
        <taxon>Platyhelminthes</taxon>
        <taxon>Trematoda</taxon>
        <taxon>Digenea</taxon>
        <taxon>Plagiorchiida</taxon>
        <taxon>Troglotremata</taxon>
        <taxon>Troglotrematidae</taxon>
        <taxon>Paragonimus</taxon>
    </lineage>
</organism>
<feature type="DNA-binding region" description="Homeobox" evidence="10">
    <location>
        <begin position="822"/>
        <end position="881"/>
    </location>
</feature>
<evidence type="ECO:0000259" key="13">
    <source>
        <dbReference type="PROSITE" id="PS50071"/>
    </source>
</evidence>
<sequence length="1020" mass="114201">MFVNGRPLPDTTRQRIIELAHSGARPCDISRILQVSNGCVSKILCRYYETGSIRPKAIGGSKPRVATNSVVAKIDVYKRECPSIFAWEIRDRLLQDGICNPENIPSVGHNIVGLVILSFFVEYLKVSSINRVLRNLSNESQRKMSSAAAAAAVAAAAVAAAQRSAGVSGHVMQMAPSVPAHSMKYTIPGLSRSPISSALNFNPYSSPTNRLFSVPHPVHQLYYQQQQHQHQSLQQQDRQQSSFIPHAFSYDTPPTNSKHFLPQVFPPHCHHPIQEQHDQHTVPPMPPRSYTQLCSPSNLAQHFPATTLKPTDPPFAHTNQIPDNIEGNGPALNRTAYDKFSDLLISGHASAQASWAHASWAQAWYSAAAASASGITNTNPYHTSNVGRTEGYGELHFPSPLTYLNSYRLGTGSTPRCSATDQFLNQSDLHSIGSKADQSEVGHGATKLVTTVDRERIHRRSPETSPCYASDHKASYVGKHCESSISKWNERSHEISNLPRFRGDVTAYTRTQSNFTETTNTIQAYQAYQTPPFKDSFDRFKPQQEFQTPSHNISTLGITGADVSSADKANMDNVVSLDSEKDQDELGQSNRSSDLRDLLSENAHPELNSYRKELNKLKNSPRDLDSHHEQVGKVADKSVNGNQCQNEPAVYFLTDDNDYPVSVTSWSESGIREPTEFSSTLTGLNRFATQNLLSNELQQPGPSAETHTHRTDPTMNVEQMKGIHNSDRMCTQPIEVSYIEDREGNEFMRNHMIVSNKEPIRKDSRVDCKQSDVGMPLADSYTESGSPRSEFQDRTDSTEQSDVDASPTSNETSTRASPVKRKQRSRTSFSTHQLEELEKEFERTHYPDVFAREKLSNQILLPEARIQVWFSNRRAKWRREEKVRVKQTQNRNQAGHDKMESNIINFNEEPMHFTKLHGSNAESHSSHNLALNIDNQARSRNTGVPGEQPLETNNFAKYGMFTSTNYSDSYTNPDKMWSYGSLLQSAQQFDIPRPPMHIFDSNAANHAATLDAMDTNKLFI</sequence>
<feature type="domain" description="Homeobox" evidence="13">
    <location>
        <begin position="820"/>
        <end position="880"/>
    </location>
</feature>
<keyword evidence="7 10" id="KW-0371">Homeobox</keyword>
<evidence type="ECO:0008006" key="17">
    <source>
        <dbReference type="Google" id="ProtNLM"/>
    </source>
</evidence>
<evidence type="ECO:0000256" key="6">
    <source>
        <dbReference type="ARBA" id="ARBA00023125"/>
    </source>
</evidence>
<dbReference type="GO" id="GO:0000981">
    <property type="term" value="F:DNA-binding transcription factor activity, RNA polymerase II-specific"/>
    <property type="evidence" value="ECO:0007669"/>
    <property type="project" value="InterPro"/>
</dbReference>
<dbReference type="Pfam" id="PF00292">
    <property type="entry name" value="PAX"/>
    <property type="match status" value="1"/>
</dbReference>
<dbReference type="GO" id="GO:0048513">
    <property type="term" value="P:animal organ development"/>
    <property type="evidence" value="ECO:0007669"/>
    <property type="project" value="UniProtKB-ARBA"/>
</dbReference>
<dbReference type="InterPro" id="IPR009057">
    <property type="entry name" value="Homeodomain-like_sf"/>
</dbReference>
<dbReference type="InterPro" id="IPR043182">
    <property type="entry name" value="PAIRED_DNA-bd_dom"/>
</dbReference>
<dbReference type="FunFam" id="1.10.10.10:FF:000003">
    <property type="entry name" value="Paired box protein Pax-6"/>
    <property type="match status" value="1"/>
</dbReference>
<dbReference type="FunFam" id="1.10.10.10:FF:000069">
    <property type="entry name" value="Paired box protein Pax-6"/>
    <property type="match status" value="1"/>
</dbReference>
<dbReference type="InterPro" id="IPR001356">
    <property type="entry name" value="HD"/>
</dbReference>
<feature type="region of interest" description="Disordered" evidence="12">
    <location>
        <begin position="619"/>
        <end position="642"/>
    </location>
</feature>
<feature type="compositionally biased region" description="Polar residues" evidence="12">
    <location>
        <begin position="806"/>
        <end position="816"/>
    </location>
</feature>
<evidence type="ECO:0000313" key="15">
    <source>
        <dbReference type="EMBL" id="KAA3682348.1"/>
    </source>
</evidence>
<keyword evidence="3" id="KW-0217">Developmental protein</keyword>
<dbReference type="PANTHER" id="PTHR45636:SF41">
    <property type="entry name" value="PAIRED BOX PROTEIN PAX-6-RELATED"/>
    <property type="match status" value="1"/>
</dbReference>
<dbReference type="SMART" id="SM00389">
    <property type="entry name" value="HOX"/>
    <property type="match status" value="1"/>
</dbReference>
<evidence type="ECO:0000256" key="11">
    <source>
        <dbReference type="RuleBase" id="RU000682"/>
    </source>
</evidence>
<evidence type="ECO:0000256" key="8">
    <source>
        <dbReference type="ARBA" id="ARBA00023163"/>
    </source>
</evidence>
<dbReference type="EMBL" id="QNGE01000026">
    <property type="protein sequence ID" value="KAA3682348.1"/>
    <property type="molecule type" value="Genomic_DNA"/>
</dbReference>
<feature type="region of interest" description="Disordered" evidence="12">
    <location>
        <begin position="577"/>
        <end position="607"/>
    </location>
</feature>
<proteinExistence type="inferred from homology"/>
<dbReference type="InterPro" id="IPR036388">
    <property type="entry name" value="WH-like_DNA-bd_sf"/>
</dbReference>
<evidence type="ECO:0000256" key="5">
    <source>
        <dbReference type="ARBA" id="ARBA00023015"/>
    </source>
</evidence>
<dbReference type="GO" id="GO:0000978">
    <property type="term" value="F:RNA polymerase II cis-regulatory region sequence-specific DNA binding"/>
    <property type="evidence" value="ECO:0007669"/>
    <property type="project" value="TreeGrafter"/>
</dbReference>
<dbReference type="CDD" id="cd00086">
    <property type="entry name" value="homeodomain"/>
    <property type="match status" value="1"/>
</dbReference>